<evidence type="ECO:0000256" key="5">
    <source>
        <dbReference type="ARBA" id="ARBA00023274"/>
    </source>
</evidence>
<dbReference type="GO" id="GO:0006412">
    <property type="term" value="P:translation"/>
    <property type="evidence" value="ECO:0007669"/>
    <property type="project" value="UniProtKB-UniRule"/>
</dbReference>
<evidence type="ECO:0000256" key="2">
    <source>
        <dbReference type="ARBA" id="ARBA00022730"/>
    </source>
</evidence>
<dbReference type="EMBL" id="MFGX01000062">
    <property type="protein sequence ID" value="OGF55159.1"/>
    <property type="molecule type" value="Genomic_DNA"/>
</dbReference>
<dbReference type="InterPro" id="IPR036164">
    <property type="entry name" value="bL21-like_sf"/>
</dbReference>
<dbReference type="GO" id="GO:0019843">
    <property type="term" value="F:rRNA binding"/>
    <property type="evidence" value="ECO:0007669"/>
    <property type="project" value="UniProtKB-UniRule"/>
</dbReference>
<dbReference type="PROSITE" id="PS01169">
    <property type="entry name" value="RIBOSOMAL_L21"/>
    <property type="match status" value="1"/>
</dbReference>
<dbReference type="GO" id="GO:1990904">
    <property type="term" value="C:ribonucleoprotein complex"/>
    <property type="evidence" value="ECO:0007669"/>
    <property type="project" value="UniProtKB-KW"/>
</dbReference>
<dbReference type="NCBIfam" id="TIGR00061">
    <property type="entry name" value="L21"/>
    <property type="match status" value="1"/>
</dbReference>
<keyword evidence="5 6" id="KW-0687">Ribonucleoprotein</keyword>
<dbReference type="InterPro" id="IPR028909">
    <property type="entry name" value="bL21-like"/>
</dbReference>
<dbReference type="Pfam" id="PF00829">
    <property type="entry name" value="Ribosomal_L21p"/>
    <property type="match status" value="1"/>
</dbReference>
<evidence type="ECO:0000256" key="6">
    <source>
        <dbReference type="HAMAP-Rule" id="MF_01363"/>
    </source>
</evidence>
<evidence type="ECO:0000256" key="7">
    <source>
        <dbReference type="RuleBase" id="RU000562"/>
    </source>
</evidence>
<evidence type="ECO:0000313" key="9">
    <source>
        <dbReference type="Proteomes" id="UP000179157"/>
    </source>
</evidence>
<organism evidence="8 9">
    <name type="scientific">Fraserbacteria sp. (strain RBG_16_55_9)</name>
    <dbReference type="NCBI Taxonomy" id="1817864"/>
    <lineage>
        <taxon>Bacteria</taxon>
        <taxon>Candidatus Fraseribacteriota</taxon>
    </lineage>
</organism>
<comment type="function">
    <text evidence="6 7">This protein binds to 23S rRNA in the presence of protein L20.</text>
</comment>
<accession>A0A1F5UVH7</accession>
<evidence type="ECO:0000256" key="4">
    <source>
        <dbReference type="ARBA" id="ARBA00022980"/>
    </source>
</evidence>
<dbReference type="HAMAP" id="MF_01363">
    <property type="entry name" value="Ribosomal_bL21"/>
    <property type="match status" value="1"/>
</dbReference>
<protein>
    <recommendedName>
        <fullName evidence="6">Large ribosomal subunit protein bL21</fullName>
    </recommendedName>
</protein>
<evidence type="ECO:0000256" key="3">
    <source>
        <dbReference type="ARBA" id="ARBA00022884"/>
    </source>
</evidence>
<dbReference type="SUPFAM" id="SSF141091">
    <property type="entry name" value="L21p-like"/>
    <property type="match status" value="1"/>
</dbReference>
<reference evidence="8 9" key="1">
    <citation type="journal article" date="2016" name="Nat. Commun.">
        <title>Thousands of microbial genomes shed light on interconnected biogeochemical processes in an aquifer system.</title>
        <authorList>
            <person name="Anantharaman K."/>
            <person name="Brown C.T."/>
            <person name="Hug L.A."/>
            <person name="Sharon I."/>
            <person name="Castelle C.J."/>
            <person name="Probst A.J."/>
            <person name="Thomas B.C."/>
            <person name="Singh A."/>
            <person name="Wilkins M.J."/>
            <person name="Karaoz U."/>
            <person name="Brodie E.L."/>
            <person name="Williams K.H."/>
            <person name="Hubbard S.S."/>
            <person name="Banfield J.F."/>
        </authorList>
    </citation>
    <scope>NUCLEOTIDE SEQUENCE [LARGE SCALE GENOMIC DNA]</scope>
    <source>
        <strain evidence="9">RBG_16_55_9</strain>
    </source>
</reference>
<dbReference type="AlphaFoldDB" id="A0A1F5UVH7"/>
<keyword evidence="4 6" id="KW-0689">Ribosomal protein</keyword>
<dbReference type="InterPro" id="IPR018258">
    <property type="entry name" value="Ribosomal_bL21_CS"/>
</dbReference>
<dbReference type="STRING" id="1817864.A2Z21_09970"/>
<dbReference type="GO" id="GO:0005840">
    <property type="term" value="C:ribosome"/>
    <property type="evidence" value="ECO:0007669"/>
    <property type="project" value="UniProtKB-KW"/>
</dbReference>
<dbReference type="GO" id="GO:0005737">
    <property type="term" value="C:cytoplasm"/>
    <property type="evidence" value="ECO:0007669"/>
    <property type="project" value="UniProtKB-ARBA"/>
</dbReference>
<comment type="similarity">
    <text evidence="1 6 7">Belongs to the bacterial ribosomal protein bL21 family.</text>
</comment>
<keyword evidence="2 6" id="KW-0699">rRNA-binding</keyword>
<name>A0A1F5UVH7_FRAXR</name>
<evidence type="ECO:0000313" key="8">
    <source>
        <dbReference type="EMBL" id="OGF55159.1"/>
    </source>
</evidence>
<dbReference type="PANTHER" id="PTHR21349:SF0">
    <property type="entry name" value="LARGE RIBOSOMAL SUBUNIT PROTEIN BL21M"/>
    <property type="match status" value="1"/>
</dbReference>
<comment type="caution">
    <text evidence="8">The sequence shown here is derived from an EMBL/GenBank/DDBJ whole genome shotgun (WGS) entry which is preliminary data.</text>
</comment>
<keyword evidence="3 6" id="KW-0694">RNA-binding</keyword>
<sequence length="106" mass="11911">MSKYAIIETGGKQYRVEEGQPVITERLPDSQAGSKVAFDRVLVIGAEGKTKIGQPYVKGAKVSGTVAAEFKGEKIKVFKYKRKTRQARRRGHRQIYTKTLIQEIRG</sequence>
<proteinExistence type="inferred from homology"/>
<dbReference type="Proteomes" id="UP000179157">
    <property type="component" value="Unassembled WGS sequence"/>
</dbReference>
<gene>
    <name evidence="6" type="primary">rplU</name>
    <name evidence="8" type="ORF">A2Z21_09970</name>
</gene>
<dbReference type="PANTHER" id="PTHR21349">
    <property type="entry name" value="50S RIBOSOMAL PROTEIN L21"/>
    <property type="match status" value="1"/>
</dbReference>
<evidence type="ECO:0000256" key="1">
    <source>
        <dbReference type="ARBA" id="ARBA00008563"/>
    </source>
</evidence>
<dbReference type="GO" id="GO:0003735">
    <property type="term" value="F:structural constituent of ribosome"/>
    <property type="evidence" value="ECO:0007669"/>
    <property type="project" value="InterPro"/>
</dbReference>
<comment type="subunit">
    <text evidence="6">Part of the 50S ribosomal subunit. Contacts protein L20.</text>
</comment>
<dbReference type="InterPro" id="IPR001787">
    <property type="entry name" value="Ribosomal_bL21"/>
</dbReference>